<reference evidence="2" key="1">
    <citation type="submission" date="2021-12" db="EMBL/GenBank/DDBJ databases">
        <authorList>
            <person name="King R."/>
        </authorList>
    </citation>
    <scope>NUCLEOTIDE SEQUENCE</scope>
</reference>
<feature type="region of interest" description="Disordered" evidence="1">
    <location>
        <begin position="1"/>
        <end position="42"/>
    </location>
</feature>
<evidence type="ECO:0000313" key="2">
    <source>
        <dbReference type="EMBL" id="CAH0605433.1"/>
    </source>
</evidence>
<dbReference type="InterPro" id="IPR036397">
    <property type="entry name" value="RNaseH_sf"/>
</dbReference>
<proteinExistence type="predicted"/>
<dbReference type="AlphaFoldDB" id="A0A9P0C1Q0"/>
<evidence type="ECO:0000256" key="1">
    <source>
        <dbReference type="SAM" id="MobiDB-lite"/>
    </source>
</evidence>
<dbReference type="EMBL" id="LR824009">
    <property type="protein sequence ID" value="CAH0605433.1"/>
    <property type="molecule type" value="Genomic_DNA"/>
</dbReference>
<organism evidence="2 3">
    <name type="scientific">Chrysodeixis includens</name>
    <name type="common">Soybean looper</name>
    <name type="synonym">Pseudoplusia includens</name>
    <dbReference type="NCBI Taxonomy" id="689277"/>
    <lineage>
        <taxon>Eukaryota</taxon>
        <taxon>Metazoa</taxon>
        <taxon>Ecdysozoa</taxon>
        <taxon>Arthropoda</taxon>
        <taxon>Hexapoda</taxon>
        <taxon>Insecta</taxon>
        <taxon>Pterygota</taxon>
        <taxon>Neoptera</taxon>
        <taxon>Endopterygota</taxon>
        <taxon>Lepidoptera</taxon>
        <taxon>Glossata</taxon>
        <taxon>Ditrysia</taxon>
        <taxon>Noctuoidea</taxon>
        <taxon>Noctuidae</taxon>
        <taxon>Plusiinae</taxon>
        <taxon>Chrysodeixis</taxon>
    </lineage>
</organism>
<dbReference type="OrthoDB" id="7902892at2759"/>
<protein>
    <submittedName>
        <fullName evidence="2">Uncharacterized protein</fullName>
    </submittedName>
</protein>
<dbReference type="PANTHER" id="PTHR47326">
    <property type="entry name" value="TRANSPOSABLE ELEMENT TC3 TRANSPOSASE-LIKE PROTEIN"/>
    <property type="match status" value="1"/>
</dbReference>
<evidence type="ECO:0000313" key="3">
    <source>
        <dbReference type="Proteomes" id="UP001154114"/>
    </source>
</evidence>
<name>A0A9P0C1Q0_CHRIL</name>
<feature type="compositionally biased region" description="Low complexity" evidence="1">
    <location>
        <begin position="10"/>
        <end position="25"/>
    </location>
</feature>
<accession>A0A9P0C1Q0</accession>
<dbReference type="GO" id="GO:0003676">
    <property type="term" value="F:nucleic acid binding"/>
    <property type="evidence" value="ECO:0007669"/>
    <property type="project" value="InterPro"/>
</dbReference>
<dbReference type="Gene3D" id="3.30.420.10">
    <property type="entry name" value="Ribonuclease H-like superfamily/Ribonuclease H"/>
    <property type="match status" value="1"/>
</dbReference>
<sequence length="172" mass="20087">MPNITRQTRASPVAKAASAQAPPLSFVMSPPHPPRPRATRSADRYSNEEYWDMVRAYAVSNDRVRAAINLYREMYPMHEELGVNDHEPRDAYQHRFSVNVWADILNNNLIGPYFIDGRFDSVSYLNILNNVVSEMLEDVPLNIYRDLYYQHDGAPAHYQVRVREYLTLHTFW</sequence>
<keyword evidence="3" id="KW-1185">Reference proteome</keyword>
<gene>
    <name evidence="2" type="ORF">CINC_LOCUS11415</name>
</gene>
<dbReference type="Proteomes" id="UP001154114">
    <property type="component" value="Chromosome 6"/>
</dbReference>
<dbReference type="PANTHER" id="PTHR47326:SF1">
    <property type="entry name" value="HTH PSQ-TYPE DOMAIN-CONTAINING PROTEIN"/>
    <property type="match status" value="1"/>
</dbReference>